<sequence>MASTARIASTAMACTALSTSLCGGLEWVLNVSSGHNCLSNRAGNVACACACDGLTLNGLVVVCHREKISHCKYLLNGPKIGSAHLQLHLLLVTMGIFWP</sequence>
<feature type="signal peptide" evidence="1">
    <location>
        <begin position="1"/>
        <end position="24"/>
    </location>
</feature>
<comment type="caution">
    <text evidence="2">The sequence shown here is derived from an EMBL/GenBank/DDBJ whole genome shotgun (WGS) entry which is preliminary data.</text>
</comment>
<evidence type="ECO:0000313" key="2">
    <source>
        <dbReference type="EMBL" id="KAK3353382.1"/>
    </source>
</evidence>
<proteinExistence type="predicted"/>
<gene>
    <name evidence="2" type="ORF">B0T25DRAFT_209463</name>
</gene>
<evidence type="ECO:0000256" key="1">
    <source>
        <dbReference type="SAM" id="SignalP"/>
    </source>
</evidence>
<accession>A0AAJ0HJ75</accession>
<keyword evidence="3" id="KW-1185">Reference proteome</keyword>
<evidence type="ECO:0000313" key="3">
    <source>
        <dbReference type="Proteomes" id="UP001275084"/>
    </source>
</evidence>
<dbReference type="Proteomes" id="UP001275084">
    <property type="component" value="Unassembled WGS sequence"/>
</dbReference>
<protein>
    <recommendedName>
        <fullName evidence="4">Cyanovirin-N domain-containing protein</fullName>
    </recommendedName>
</protein>
<reference evidence="2" key="1">
    <citation type="journal article" date="2023" name="Mol. Phylogenet. Evol.">
        <title>Genome-scale phylogeny and comparative genomics of the fungal order Sordariales.</title>
        <authorList>
            <person name="Hensen N."/>
            <person name="Bonometti L."/>
            <person name="Westerberg I."/>
            <person name="Brannstrom I.O."/>
            <person name="Guillou S."/>
            <person name="Cros-Aarteil S."/>
            <person name="Calhoun S."/>
            <person name="Haridas S."/>
            <person name="Kuo A."/>
            <person name="Mondo S."/>
            <person name="Pangilinan J."/>
            <person name="Riley R."/>
            <person name="LaButti K."/>
            <person name="Andreopoulos B."/>
            <person name="Lipzen A."/>
            <person name="Chen C."/>
            <person name="Yan M."/>
            <person name="Daum C."/>
            <person name="Ng V."/>
            <person name="Clum A."/>
            <person name="Steindorff A."/>
            <person name="Ohm R.A."/>
            <person name="Martin F."/>
            <person name="Silar P."/>
            <person name="Natvig D.O."/>
            <person name="Lalanne C."/>
            <person name="Gautier V."/>
            <person name="Ament-Velasquez S.L."/>
            <person name="Kruys A."/>
            <person name="Hutchinson M.I."/>
            <person name="Powell A.J."/>
            <person name="Barry K."/>
            <person name="Miller A.N."/>
            <person name="Grigoriev I.V."/>
            <person name="Debuchy R."/>
            <person name="Gladieux P."/>
            <person name="Hiltunen Thoren M."/>
            <person name="Johannesson H."/>
        </authorList>
    </citation>
    <scope>NUCLEOTIDE SEQUENCE</scope>
    <source>
        <strain evidence="2">CBS 955.72</strain>
    </source>
</reference>
<dbReference type="EMBL" id="JAUIQD010000004">
    <property type="protein sequence ID" value="KAK3353382.1"/>
    <property type="molecule type" value="Genomic_DNA"/>
</dbReference>
<name>A0AAJ0HJ75_9PEZI</name>
<evidence type="ECO:0008006" key="4">
    <source>
        <dbReference type="Google" id="ProtNLM"/>
    </source>
</evidence>
<feature type="chain" id="PRO_5042545075" description="Cyanovirin-N domain-containing protein" evidence="1">
    <location>
        <begin position="25"/>
        <end position="99"/>
    </location>
</feature>
<reference evidence="2" key="2">
    <citation type="submission" date="2023-06" db="EMBL/GenBank/DDBJ databases">
        <authorList>
            <consortium name="Lawrence Berkeley National Laboratory"/>
            <person name="Haridas S."/>
            <person name="Hensen N."/>
            <person name="Bonometti L."/>
            <person name="Westerberg I."/>
            <person name="Brannstrom I.O."/>
            <person name="Guillou S."/>
            <person name="Cros-Aarteil S."/>
            <person name="Calhoun S."/>
            <person name="Kuo A."/>
            <person name="Mondo S."/>
            <person name="Pangilinan J."/>
            <person name="Riley R."/>
            <person name="Labutti K."/>
            <person name="Andreopoulos B."/>
            <person name="Lipzen A."/>
            <person name="Chen C."/>
            <person name="Yanf M."/>
            <person name="Daum C."/>
            <person name="Ng V."/>
            <person name="Clum A."/>
            <person name="Steindorff A."/>
            <person name="Ohm R."/>
            <person name="Martin F."/>
            <person name="Silar P."/>
            <person name="Natvig D."/>
            <person name="Lalanne C."/>
            <person name="Gautier V."/>
            <person name="Ament-Velasquez S.L."/>
            <person name="Kruys A."/>
            <person name="Hutchinson M.I."/>
            <person name="Powell A.J."/>
            <person name="Barry K."/>
            <person name="Miller A.N."/>
            <person name="Grigoriev I.V."/>
            <person name="Debuchy R."/>
            <person name="Gladieux P."/>
            <person name="Thoren M.H."/>
            <person name="Johannesson H."/>
        </authorList>
    </citation>
    <scope>NUCLEOTIDE SEQUENCE</scope>
    <source>
        <strain evidence="2">CBS 955.72</strain>
    </source>
</reference>
<keyword evidence="1" id="KW-0732">Signal</keyword>
<dbReference type="AlphaFoldDB" id="A0AAJ0HJ75"/>
<organism evidence="2 3">
    <name type="scientific">Lasiosphaeria hispida</name>
    <dbReference type="NCBI Taxonomy" id="260671"/>
    <lineage>
        <taxon>Eukaryota</taxon>
        <taxon>Fungi</taxon>
        <taxon>Dikarya</taxon>
        <taxon>Ascomycota</taxon>
        <taxon>Pezizomycotina</taxon>
        <taxon>Sordariomycetes</taxon>
        <taxon>Sordariomycetidae</taxon>
        <taxon>Sordariales</taxon>
        <taxon>Lasiosphaeriaceae</taxon>
        <taxon>Lasiosphaeria</taxon>
    </lineage>
</organism>